<feature type="coiled-coil region" evidence="1">
    <location>
        <begin position="49"/>
        <end position="76"/>
    </location>
</feature>
<feature type="region of interest" description="Disordered" evidence="2">
    <location>
        <begin position="398"/>
        <end position="438"/>
    </location>
</feature>
<proteinExistence type="predicted"/>
<dbReference type="Pfam" id="PF02720">
    <property type="entry name" value="DUF222"/>
    <property type="match status" value="1"/>
</dbReference>
<dbReference type="SMART" id="SM00507">
    <property type="entry name" value="HNHc"/>
    <property type="match status" value="1"/>
</dbReference>
<evidence type="ECO:0000256" key="1">
    <source>
        <dbReference type="SAM" id="Coils"/>
    </source>
</evidence>
<dbReference type="InterPro" id="IPR003870">
    <property type="entry name" value="DUF222"/>
</dbReference>
<evidence type="ECO:0000256" key="2">
    <source>
        <dbReference type="SAM" id="MobiDB-lite"/>
    </source>
</evidence>
<feature type="domain" description="HNH nuclease" evidence="3">
    <location>
        <begin position="341"/>
        <end position="392"/>
    </location>
</feature>
<dbReference type="Proteomes" id="UP001519295">
    <property type="component" value="Unassembled WGS sequence"/>
</dbReference>
<dbReference type="InterPro" id="IPR003615">
    <property type="entry name" value="HNH_nuc"/>
</dbReference>
<keyword evidence="5" id="KW-1185">Reference proteome</keyword>
<evidence type="ECO:0000259" key="3">
    <source>
        <dbReference type="SMART" id="SM00507"/>
    </source>
</evidence>
<dbReference type="CDD" id="cd00085">
    <property type="entry name" value="HNHc"/>
    <property type="match status" value="1"/>
</dbReference>
<sequence>MTAVHEPPISDTFPGAGEPGFPQVDLTLMQVVIEQAAIADAEACTDAELIDQIQQIESLQNSLAALQANRIRAFARAHVGARISAGVVEPEKLERAAVAQIGLACRVSPAEGRSRLRVARDLREGLDHVRGLFVAGELSRDKVSAIVTATSALDHDERATVDARLAAHDLPRLGTGRLRDLARRLVAEIAPQKFTARVDAARAQRRVTLRPAPDAMTYLTAYLPVEEGVACLAALRKAFVDVSVDPAPLTRTRGQVMADTLVERVTGRTTATDIDLEVQVMVPVEALIDPDSPLPAEIPGHGPVPVDLLTTATGQKALRRLFTRNGIVIGGESRQRFFTGLLAELLKARARHRCTEPYCDAPARHLDHIDRATDDGPTELDNGRATCEFHNHVREQPGWSVKRTAEGVRTTTPTGHSYLAPEETAPARPEDRHESQRE</sequence>
<name>A0ABS4VT14_9PSEU</name>
<feature type="compositionally biased region" description="Basic and acidic residues" evidence="2">
    <location>
        <begin position="428"/>
        <end position="438"/>
    </location>
</feature>
<protein>
    <recommendedName>
        <fullName evidence="3">HNH nuclease domain-containing protein</fullName>
    </recommendedName>
</protein>
<accession>A0ABS4VT14</accession>
<evidence type="ECO:0000313" key="4">
    <source>
        <dbReference type="EMBL" id="MBP2367079.1"/>
    </source>
</evidence>
<dbReference type="RefSeq" id="WP_210027183.1">
    <property type="nucleotide sequence ID" value="NZ_JAGINU010000001.1"/>
</dbReference>
<keyword evidence="1" id="KW-0175">Coiled coil</keyword>
<reference evidence="4 5" key="1">
    <citation type="submission" date="2021-03" db="EMBL/GenBank/DDBJ databases">
        <title>Sequencing the genomes of 1000 actinobacteria strains.</title>
        <authorList>
            <person name="Klenk H.-P."/>
        </authorList>
    </citation>
    <scope>NUCLEOTIDE SEQUENCE [LARGE SCALE GENOMIC DNA]</scope>
    <source>
        <strain evidence="4 5">DSM 45256</strain>
    </source>
</reference>
<gene>
    <name evidence="4" type="ORF">JOF36_002775</name>
</gene>
<comment type="caution">
    <text evidence="4">The sequence shown here is derived from an EMBL/GenBank/DDBJ whole genome shotgun (WGS) entry which is preliminary data.</text>
</comment>
<evidence type="ECO:0000313" key="5">
    <source>
        <dbReference type="Proteomes" id="UP001519295"/>
    </source>
</evidence>
<organism evidence="4 5">
    <name type="scientific">Pseudonocardia parietis</name>
    <dbReference type="NCBI Taxonomy" id="570936"/>
    <lineage>
        <taxon>Bacteria</taxon>
        <taxon>Bacillati</taxon>
        <taxon>Actinomycetota</taxon>
        <taxon>Actinomycetes</taxon>
        <taxon>Pseudonocardiales</taxon>
        <taxon>Pseudonocardiaceae</taxon>
        <taxon>Pseudonocardia</taxon>
    </lineage>
</organism>
<dbReference type="EMBL" id="JAGINU010000001">
    <property type="protein sequence ID" value="MBP2367079.1"/>
    <property type="molecule type" value="Genomic_DNA"/>
</dbReference>